<sequence>MSRILCLGCQRPEKACICAFTADIANDIHVLVLQHPSEVSQSKGTVALLAKSLQSCQVLVGEVFEQQPDFLQVLAQYQAVLLYPGAQAQVLSRELCASFSLSLEMNKQASLVRSDLAPEDLAQHASTSQKSNSQAKVKPLCLVILDGTWKKAYRMFMLSTKLAHLPQVSLPEHLANAGQYHIRKVAKKNALSSLEACCYALALLEAGSDVVINNGTANNMSQEQASQAGKYQPLLEKFNQFNQFHLSFRPALLDQKNLKDT</sequence>
<dbReference type="EC" id="2.5.1.25" evidence="1"/>
<keyword evidence="4" id="KW-0819">tRNA processing</keyword>
<reference evidence="7 8" key="1">
    <citation type="submission" date="2019-05" db="EMBL/GenBank/DDBJ databases">
        <title>Colwellia ponticola sp. nov., isolated from seawater.</title>
        <authorList>
            <person name="Yoon J.-H."/>
        </authorList>
    </citation>
    <scope>NUCLEOTIDE SEQUENCE [LARGE SCALE GENOMIC DNA]</scope>
    <source>
        <strain evidence="7 8">OISW-25</strain>
    </source>
</reference>
<dbReference type="SMART" id="SM01144">
    <property type="entry name" value="DTW"/>
    <property type="match status" value="1"/>
</dbReference>
<keyword evidence="3" id="KW-0949">S-adenosyl-L-methionine</keyword>
<evidence type="ECO:0000256" key="2">
    <source>
        <dbReference type="ARBA" id="ARBA00022679"/>
    </source>
</evidence>
<evidence type="ECO:0000313" key="7">
    <source>
        <dbReference type="EMBL" id="TMM46346.1"/>
    </source>
</evidence>
<dbReference type="InterPro" id="IPR039262">
    <property type="entry name" value="DTWD2/TAPT"/>
</dbReference>
<evidence type="ECO:0000256" key="5">
    <source>
        <dbReference type="ARBA" id="ARBA00034489"/>
    </source>
</evidence>
<dbReference type="Pfam" id="PF03942">
    <property type="entry name" value="DTW"/>
    <property type="match status" value="1"/>
</dbReference>
<dbReference type="InterPro" id="IPR005636">
    <property type="entry name" value="DTW"/>
</dbReference>
<dbReference type="PANTHER" id="PTHR21392">
    <property type="entry name" value="TRNA-URIDINE AMINOCARBOXYPROPYLTRANSFERASE 2"/>
    <property type="match status" value="1"/>
</dbReference>
<evidence type="ECO:0000256" key="4">
    <source>
        <dbReference type="ARBA" id="ARBA00022694"/>
    </source>
</evidence>
<dbReference type="PANTHER" id="PTHR21392:SF0">
    <property type="entry name" value="TRNA-URIDINE AMINOCARBOXYPROPYLTRANSFERASE 2"/>
    <property type="match status" value="1"/>
</dbReference>
<evidence type="ECO:0000256" key="3">
    <source>
        <dbReference type="ARBA" id="ARBA00022691"/>
    </source>
</evidence>
<dbReference type="EMBL" id="SZVP01000003">
    <property type="protein sequence ID" value="TMM46346.1"/>
    <property type="molecule type" value="Genomic_DNA"/>
</dbReference>
<proteinExistence type="inferred from homology"/>
<dbReference type="GO" id="GO:0008033">
    <property type="term" value="P:tRNA processing"/>
    <property type="evidence" value="ECO:0007669"/>
    <property type="project" value="UniProtKB-KW"/>
</dbReference>
<evidence type="ECO:0000259" key="6">
    <source>
        <dbReference type="SMART" id="SM01144"/>
    </source>
</evidence>
<comment type="similarity">
    <text evidence="5">Belongs to the TDD superfamily. DTWD2 family.</text>
</comment>
<name>A0A8H2JMN6_9GAMM</name>
<evidence type="ECO:0000256" key="1">
    <source>
        <dbReference type="ARBA" id="ARBA00012386"/>
    </source>
</evidence>
<dbReference type="Proteomes" id="UP000307702">
    <property type="component" value="Unassembled WGS sequence"/>
</dbReference>
<evidence type="ECO:0000313" key="8">
    <source>
        <dbReference type="Proteomes" id="UP000307702"/>
    </source>
</evidence>
<gene>
    <name evidence="7" type="ORF">FCS21_05125</name>
</gene>
<dbReference type="RefSeq" id="WP_138621098.1">
    <property type="nucleotide sequence ID" value="NZ_SZVP01000003.1"/>
</dbReference>
<accession>A0A8H2JMN6</accession>
<comment type="caution">
    <text evidence="7">The sequence shown here is derived from an EMBL/GenBank/DDBJ whole genome shotgun (WGS) entry which is preliminary data.</text>
</comment>
<dbReference type="AlphaFoldDB" id="A0A8H2JMN6"/>
<dbReference type="OrthoDB" id="268835at2"/>
<keyword evidence="2" id="KW-0808">Transferase</keyword>
<protein>
    <recommendedName>
        <fullName evidence="1">tRNA-uridine aminocarboxypropyltransferase</fullName>
        <ecNumber evidence="1">2.5.1.25</ecNumber>
    </recommendedName>
</protein>
<organism evidence="7 8">
    <name type="scientific">Colwellia ponticola</name>
    <dbReference type="NCBI Taxonomy" id="2304625"/>
    <lineage>
        <taxon>Bacteria</taxon>
        <taxon>Pseudomonadati</taxon>
        <taxon>Pseudomonadota</taxon>
        <taxon>Gammaproteobacteria</taxon>
        <taxon>Alteromonadales</taxon>
        <taxon>Colwelliaceae</taxon>
        <taxon>Colwellia</taxon>
    </lineage>
</organism>
<dbReference type="GO" id="GO:0016432">
    <property type="term" value="F:tRNA-uridine aminocarboxypropyltransferase activity"/>
    <property type="evidence" value="ECO:0007669"/>
    <property type="project" value="UniProtKB-EC"/>
</dbReference>
<keyword evidence="8" id="KW-1185">Reference proteome</keyword>
<feature type="domain" description="DTW" evidence="6">
    <location>
        <begin position="2"/>
        <end position="250"/>
    </location>
</feature>